<evidence type="ECO:0000313" key="3">
    <source>
        <dbReference type="Proteomes" id="UP001589654"/>
    </source>
</evidence>
<dbReference type="Pfam" id="PF13795">
    <property type="entry name" value="HupE_UreJ_2"/>
    <property type="match status" value="1"/>
</dbReference>
<dbReference type="EMBL" id="JBHMEW010000061">
    <property type="protein sequence ID" value="MFB9212418.1"/>
    <property type="molecule type" value="Genomic_DNA"/>
</dbReference>
<feature type="transmembrane region" description="Helical" evidence="1">
    <location>
        <begin position="16"/>
        <end position="36"/>
    </location>
</feature>
<dbReference type="RefSeq" id="WP_290247716.1">
    <property type="nucleotide sequence ID" value="NZ_JAUFQT010000001.1"/>
</dbReference>
<proteinExistence type="predicted"/>
<reference evidence="2 3" key="1">
    <citation type="submission" date="2024-09" db="EMBL/GenBank/DDBJ databases">
        <authorList>
            <person name="Sun Q."/>
            <person name="Mori K."/>
        </authorList>
    </citation>
    <scope>NUCLEOTIDE SEQUENCE [LARGE SCALE GENOMIC DNA]</scope>
    <source>
        <strain evidence="2 3">CECT 7682</strain>
    </source>
</reference>
<name>A0ABV5J823_9BACT</name>
<feature type="transmembrane region" description="Helical" evidence="1">
    <location>
        <begin position="144"/>
        <end position="164"/>
    </location>
</feature>
<accession>A0ABV5J823</accession>
<feature type="transmembrane region" description="Helical" evidence="1">
    <location>
        <begin position="43"/>
        <end position="65"/>
    </location>
</feature>
<keyword evidence="1" id="KW-0472">Membrane</keyword>
<sequence length="193" mass="21341">MNQFQAYFNTGIHHVLNIYAFHHILFIAVLCAIYLLRDWKKLLVLATGFTVGHLIALGIAILNLFSISNNLVNFLIPILILITAFFNILKPRPSSGNSIQANYVFALFYGLIHALGYSNYLRGKFGSGTAIIEPMLGFNLGVEVGQLAVVGILILLSSILIGLLGVNRKEWALVLSSLVMGMAIMMVLDARYW</sequence>
<gene>
    <name evidence="2" type="ORF">ACFFUR_11430</name>
</gene>
<dbReference type="InterPro" id="IPR032809">
    <property type="entry name" value="Put_HupE_UreJ"/>
</dbReference>
<protein>
    <submittedName>
        <fullName evidence="2">HupE/UreJ family protein</fullName>
    </submittedName>
</protein>
<evidence type="ECO:0000313" key="2">
    <source>
        <dbReference type="EMBL" id="MFB9212418.1"/>
    </source>
</evidence>
<keyword evidence="3" id="KW-1185">Reference proteome</keyword>
<comment type="caution">
    <text evidence="2">The sequence shown here is derived from an EMBL/GenBank/DDBJ whole genome shotgun (WGS) entry which is preliminary data.</text>
</comment>
<feature type="transmembrane region" description="Helical" evidence="1">
    <location>
        <begin position="71"/>
        <end position="89"/>
    </location>
</feature>
<keyword evidence="1" id="KW-1133">Transmembrane helix</keyword>
<dbReference type="Proteomes" id="UP001589654">
    <property type="component" value="Unassembled WGS sequence"/>
</dbReference>
<organism evidence="2 3">
    <name type="scientific">Echinicola jeungdonensis</name>
    <dbReference type="NCBI Taxonomy" id="709343"/>
    <lineage>
        <taxon>Bacteria</taxon>
        <taxon>Pseudomonadati</taxon>
        <taxon>Bacteroidota</taxon>
        <taxon>Cytophagia</taxon>
        <taxon>Cytophagales</taxon>
        <taxon>Cyclobacteriaceae</taxon>
        <taxon>Echinicola</taxon>
    </lineage>
</organism>
<feature type="transmembrane region" description="Helical" evidence="1">
    <location>
        <begin position="171"/>
        <end position="188"/>
    </location>
</feature>
<evidence type="ECO:0000256" key="1">
    <source>
        <dbReference type="SAM" id="Phobius"/>
    </source>
</evidence>
<keyword evidence="1" id="KW-0812">Transmembrane</keyword>
<feature type="transmembrane region" description="Helical" evidence="1">
    <location>
        <begin position="101"/>
        <end position="120"/>
    </location>
</feature>